<comment type="caution">
    <text evidence="1">The sequence shown here is derived from an EMBL/GenBank/DDBJ whole genome shotgun (WGS) entry which is preliminary data.</text>
</comment>
<evidence type="ECO:0000313" key="2">
    <source>
        <dbReference type="Proteomes" id="UP000531251"/>
    </source>
</evidence>
<proteinExistence type="predicted"/>
<accession>A0A7X6BDU6</accession>
<dbReference type="Proteomes" id="UP000531251">
    <property type="component" value="Unassembled WGS sequence"/>
</dbReference>
<dbReference type="EMBL" id="JAATJB010000007">
    <property type="protein sequence ID" value="NJB98266.1"/>
    <property type="molecule type" value="Genomic_DNA"/>
</dbReference>
<keyword evidence="2" id="KW-1185">Reference proteome</keyword>
<sequence>MNARITPVDTPLEVACEHCGRLGVTREAWAEWSVAEQAWVLSHLFDFAFCHHCHRPTRPVERPVSDTDPAAKGAV</sequence>
<name>A0A7X6BDU6_9SPHN</name>
<organism evidence="1 2">
    <name type="scientific">Sphingomonas trueperi</name>
    <dbReference type="NCBI Taxonomy" id="53317"/>
    <lineage>
        <taxon>Bacteria</taxon>
        <taxon>Pseudomonadati</taxon>
        <taxon>Pseudomonadota</taxon>
        <taxon>Alphaproteobacteria</taxon>
        <taxon>Sphingomonadales</taxon>
        <taxon>Sphingomonadaceae</taxon>
        <taxon>Sphingomonas</taxon>
    </lineage>
</organism>
<reference evidence="1 2" key="1">
    <citation type="submission" date="2020-03" db="EMBL/GenBank/DDBJ databases">
        <title>Genomic Encyclopedia of Type Strains, Phase IV (KMG-IV): sequencing the most valuable type-strain genomes for metagenomic binning, comparative biology and taxonomic classification.</title>
        <authorList>
            <person name="Goeker M."/>
        </authorList>
    </citation>
    <scope>NUCLEOTIDE SEQUENCE [LARGE SCALE GENOMIC DNA]</scope>
    <source>
        <strain evidence="1 2">DSM 7225</strain>
    </source>
</reference>
<gene>
    <name evidence="1" type="ORF">GGR89_002597</name>
</gene>
<dbReference type="RefSeq" id="WP_125977187.1">
    <property type="nucleotide sequence ID" value="NZ_BAAADY010000003.1"/>
</dbReference>
<dbReference type="AlphaFoldDB" id="A0A7X6BDU6"/>
<protein>
    <submittedName>
        <fullName evidence="1">Uncharacterized protein</fullName>
    </submittedName>
</protein>
<evidence type="ECO:0000313" key="1">
    <source>
        <dbReference type="EMBL" id="NJB98266.1"/>
    </source>
</evidence>